<dbReference type="Proteomes" id="UP000638353">
    <property type="component" value="Unassembled WGS sequence"/>
</dbReference>
<sequence length="103" mass="11473">MAQDTRIRAQLREKNQLTLPREVRQALHISAGDDVDFVIGPDGAVRLMGLRTVPAEQAWFWENEWQTGEREASAELARGEGTVYGSAEEMFSALERPEAGGDQ</sequence>
<dbReference type="AlphaFoldDB" id="A0A918WTE8"/>
<evidence type="ECO:0000313" key="3">
    <source>
        <dbReference type="Proteomes" id="UP000638353"/>
    </source>
</evidence>
<dbReference type="InterPro" id="IPR007159">
    <property type="entry name" value="SpoVT-AbrB_dom"/>
</dbReference>
<organism evidence="2 3">
    <name type="scientific">Streptomyces finlayi</name>
    <dbReference type="NCBI Taxonomy" id="67296"/>
    <lineage>
        <taxon>Bacteria</taxon>
        <taxon>Bacillati</taxon>
        <taxon>Actinomycetota</taxon>
        <taxon>Actinomycetes</taxon>
        <taxon>Kitasatosporales</taxon>
        <taxon>Streptomycetaceae</taxon>
        <taxon>Streptomyces</taxon>
    </lineage>
</organism>
<feature type="domain" description="SpoVT-AbrB" evidence="1">
    <location>
        <begin position="9"/>
        <end position="55"/>
    </location>
</feature>
<gene>
    <name evidence="2" type="ORF">GCM10010334_08210</name>
</gene>
<dbReference type="SMART" id="SM00966">
    <property type="entry name" value="SpoVT_AbrB"/>
    <property type="match status" value="1"/>
</dbReference>
<comment type="caution">
    <text evidence="2">The sequence shown here is derived from an EMBL/GenBank/DDBJ whole genome shotgun (WGS) entry which is preliminary data.</text>
</comment>
<dbReference type="EMBL" id="BMVC01000001">
    <property type="protein sequence ID" value="GHC80856.1"/>
    <property type="molecule type" value="Genomic_DNA"/>
</dbReference>
<evidence type="ECO:0000259" key="1">
    <source>
        <dbReference type="SMART" id="SM00966"/>
    </source>
</evidence>
<dbReference type="Gene3D" id="2.10.260.10">
    <property type="match status" value="1"/>
</dbReference>
<evidence type="ECO:0000313" key="2">
    <source>
        <dbReference type="EMBL" id="GHC80856.1"/>
    </source>
</evidence>
<protein>
    <recommendedName>
        <fullName evidence="1">SpoVT-AbrB domain-containing protein</fullName>
    </recommendedName>
</protein>
<dbReference type="InterPro" id="IPR037914">
    <property type="entry name" value="SpoVT-AbrB_sf"/>
</dbReference>
<dbReference type="Pfam" id="PF04014">
    <property type="entry name" value="MazE_antitoxin"/>
    <property type="match status" value="1"/>
</dbReference>
<dbReference type="RefSeq" id="WP_229897436.1">
    <property type="nucleotide sequence ID" value="NZ_BMVC01000001.1"/>
</dbReference>
<proteinExistence type="predicted"/>
<dbReference type="SUPFAM" id="SSF89447">
    <property type="entry name" value="AbrB/MazE/MraZ-like"/>
    <property type="match status" value="1"/>
</dbReference>
<reference evidence="2" key="2">
    <citation type="submission" date="2020-09" db="EMBL/GenBank/DDBJ databases">
        <authorList>
            <person name="Sun Q."/>
            <person name="Ohkuma M."/>
        </authorList>
    </citation>
    <scope>NUCLEOTIDE SEQUENCE</scope>
    <source>
        <strain evidence="2">JCM 4637</strain>
    </source>
</reference>
<reference evidence="2" key="1">
    <citation type="journal article" date="2014" name="Int. J. Syst. Evol. Microbiol.">
        <title>Complete genome sequence of Corynebacterium casei LMG S-19264T (=DSM 44701T), isolated from a smear-ripened cheese.</title>
        <authorList>
            <consortium name="US DOE Joint Genome Institute (JGI-PGF)"/>
            <person name="Walter F."/>
            <person name="Albersmeier A."/>
            <person name="Kalinowski J."/>
            <person name="Ruckert C."/>
        </authorList>
    </citation>
    <scope>NUCLEOTIDE SEQUENCE</scope>
    <source>
        <strain evidence="2">JCM 4637</strain>
    </source>
</reference>
<dbReference type="GO" id="GO:0003677">
    <property type="term" value="F:DNA binding"/>
    <property type="evidence" value="ECO:0007669"/>
    <property type="project" value="InterPro"/>
</dbReference>
<accession>A0A918WTE8</accession>
<name>A0A918WTE8_9ACTN</name>